<dbReference type="AlphaFoldDB" id="A0A3A8HWB3"/>
<evidence type="ECO:0000313" key="1">
    <source>
        <dbReference type="EMBL" id="NOK35972.1"/>
    </source>
</evidence>
<sequence>MLLSKNDFLARAEATLARLDGPLRDALCHQGTPLVTTLGRAFPKDAPLEPAALAKALCPGPVSHVGLAAVVMREFLAPVDAVLDASLSKATVLMGNAKAPGSLLVTCPLLVLGDLEVDGFLDDCGPDSTIVVLGRCVAQGLRTSGNFLVLGDLVVRDVIQGVYNDESLIVAGNLETRFLDENDHEVACYGEFRTEHRFENGRSGEEAASRASAFLVPGLWNIDLGEIDHDELFARIRRNEPVFTETKKHA</sequence>
<proteinExistence type="predicted"/>
<dbReference type="RefSeq" id="WP_120527158.1">
    <property type="nucleotide sequence ID" value="NZ_JABFJV010000138.1"/>
</dbReference>
<organism evidence="1 2">
    <name type="scientific">Corallococcus exercitus</name>
    <dbReference type="NCBI Taxonomy" id="2316736"/>
    <lineage>
        <taxon>Bacteria</taxon>
        <taxon>Pseudomonadati</taxon>
        <taxon>Myxococcota</taxon>
        <taxon>Myxococcia</taxon>
        <taxon>Myxococcales</taxon>
        <taxon>Cystobacterineae</taxon>
        <taxon>Myxococcaceae</taxon>
        <taxon>Corallococcus</taxon>
    </lineage>
</organism>
<reference evidence="1 2" key="1">
    <citation type="submission" date="2020-05" db="EMBL/GenBank/DDBJ databases">
        <authorList>
            <person name="Whitworth D."/>
        </authorList>
    </citation>
    <scope>NUCLEOTIDE SEQUENCE [LARGE SCALE GENOMIC DNA]</scope>
    <source>
        <strain evidence="1 2">AB043B</strain>
    </source>
</reference>
<dbReference type="EMBL" id="JABFJV010000138">
    <property type="protein sequence ID" value="NOK35972.1"/>
    <property type="molecule type" value="Genomic_DNA"/>
</dbReference>
<dbReference type="Proteomes" id="UP000563426">
    <property type="component" value="Unassembled WGS sequence"/>
</dbReference>
<gene>
    <name evidence="1" type="ORF">HMI49_22480</name>
</gene>
<protein>
    <submittedName>
        <fullName evidence="1">Uncharacterized protein</fullName>
    </submittedName>
</protein>
<accession>A0A3A8HWB3</accession>
<name>A0A3A8HWB3_9BACT</name>
<comment type="caution">
    <text evidence="1">The sequence shown here is derived from an EMBL/GenBank/DDBJ whole genome shotgun (WGS) entry which is preliminary data.</text>
</comment>
<dbReference type="OrthoDB" id="5498936at2"/>
<evidence type="ECO:0000313" key="2">
    <source>
        <dbReference type="Proteomes" id="UP000563426"/>
    </source>
</evidence>
<keyword evidence="2" id="KW-1185">Reference proteome</keyword>